<proteinExistence type="inferred from homology"/>
<evidence type="ECO:0000259" key="12">
    <source>
        <dbReference type="PROSITE" id="PS50858"/>
    </source>
</evidence>
<name>A0A182J467_ANOAO</name>
<dbReference type="GO" id="GO:0000439">
    <property type="term" value="C:transcription factor TFIIH core complex"/>
    <property type="evidence" value="ECO:0007669"/>
    <property type="project" value="InterPro"/>
</dbReference>
<comment type="similarity">
    <text evidence="2">Belongs to the TFB1 family.</text>
</comment>
<evidence type="ECO:0000256" key="4">
    <source>
        <dbReference type="ARBA" id="ARBA00022763"/>
    </source>
</evidence>
<sequence>MTTTREDVLLQMGEVRFKKGDGTLYVMNERIAWIAEHRDTVAVSHRFQDIKMQKISPEGKPKVQLQVVLHDGNSSTFHFVNRLGPPAQMADRDKVKELLQQLLPNFRRKIDKELEEKNRILTENPSLLQLYKDLVITQVLTSEEFWARHAKDYLNKEEKVKQDIGVSGAFLADIKPQTDGCNGLRYNLTADIIECIFKTYPAVKRKHGEHVPAKMTEAEFWTKFFQSHYFHRDRLVVGTKDIFTECGKIDDQQLRLAVQENLGDPLLDIRAFEDSTLEEGFCSSSTAKQQTVNSGNIVHQSMIKRFNQHSFSVLKTCTDVKTLNLGIGSILSATPTVTSESTTNGSSTANGKDKMLNNNNSLAESGTDNNNVMNGFGKTKDKTAPGGDTNHHHLANGTDHHSKSNGTMTKTTTAANGGGGGGGGGAFVEPTIKRARIQAKITYDDLEGDDDEGQRVKQLNLTKIERYLHGPVPASSGSGSTNAGQDSHQSAGKAGLHDFDTTHGMILEAANGSWANRTPHKLLVSPAAAVSALGDLSPGGSLMRGFQEQSLAQLVPPDIEKEVRNLYLSLLELLKEFWKCFPPTTPQLESEATRMHDILQRFAMVKLKPFEDRAMRELLPLGSSLTQHLNQLLQSANRKYAMWQERQRRAHR</sequence>
<dbReference type="PANTHER" id="PTHR12856">
    <property type="entry name" value="TRANSCRIPTION INITIATION FACTOR IIH-RELATED"/>
    <property type="match status" value="1"/>
</dbReference>
<reference evidence="13" key="1">
    <citation type="submission" date="2022-08" db="UniProtKB">
        <authorList>
            <consortium name="EnsemblMetazoa"/>
        </authorList>
    </citation>
    <scope>IDENTIFICATION</scope>
    <source>
        <strain evidence="13">EBRO</strain>
    </source>
</reference>
<dbReference type="SUPFAM" id="SSF140383">
    <property type="entry name" value="BSD domain-like"/>
    <property type="match status" value="2"/>
</dbReference>
<dbReference type="InterPro" id="IPR035925">
    <property type="entry name" value="BSD_dom_sf"/>
</dbReference>
<evidence type="ECO:0000256" key="10">
    <source>
        <dbReference type="ARBA" id="ARBA00070129"/>
    </source>
</evidence>
<dbReference type="STRING" id="41427.A0A182J467"/>
<evidence type="ECO:0000256" key="1">
    <source>
        <dbReference type="ARBA" id="ARBA00004123"/>
    </source>
</evidence>
<keyword evidence="4" id="KW-0227">DNA damage</keyword>
<comment type="subcellular location">
    <subcellularLocation>
        <location evidence="1">Nucleus</location>
    </subcellularLocation>
</comment>
<keyword evidence="5" id="KW-0805">Transcription regulation</keyword>
<dbReference type="GO" id="GO:0006289">
    <property type="term" value="P:nucleotide-excision repair"/>
    <property type="evidence" value="ECO:0007669"/>
    <property type="project" value="InterPro"/>
</dbReference>
<organism evidence="13">
    <name type="scientific">Anopheles atroparvus</name>
    <name type="common">European mosquito</name>
    <dbReference type="NCBI Taxonomy" id="41427"/>
    <lineage>
        <taxon>Eukaryota</taxon>
        <taxon>Metazoa</taxon>
        <taxon>Ecdysozoa</taxon>
        <taxon>Arthropoda</taxon>
        <taxon>Hexapoda</taxon>
        <taxon>Insecta</taxon>
        <taxon>Pterygota</taxon>
        <taxon>Neoptera</taxon>
        <taxon>Endopterygota</taxon>
        <taxon>Diptera</taxon>
        <taxon>Nematocera</taxon>
        <taxon>Culicoidea</taxon>
        <taxon>Culicidae</taxon>
        <taxon>Anophelinae</taxon>
        <taxon>Anopheles</taxon>
    </lineage>
</organism>
<evidence type="ECO:0000256" key="11">
    <source>
        <dbReference type="SAM" id="MobiDB-lite"/>
    </source>
</evidence>
<dbReference type="VEuPathDB" id="VectorBase:AATE010999"/>
<evidence type="ECO:0000256" key="2">
    <source>
        <dbReference type="ARBA" id="ARBA00009448"/>
    </source>
</evidence>
<dbReference type="Pfam" id="PF03909">
    <property type="entry name" value="BSD"/>
    <property type="match status" value="1"/>
</dbReference>
<evidence type="ECO:0000256" key="5">
    <source>
        <dbReference type="ARBA" id="ARBA00023015"/>
    </source>
</evidence>
<evidence type="ECO:0000256" key="8">
    <source>
        <dbReference type="ARBA" id="ARBA00023242"/>
    </source>
</evidence>
<evidence type="ECO:0000256" key="6">
    <source>
        <dbReference type="ARBA" id="ARBA00023163"/>
    </source>
</evidence>
<accession>A0A182J467</accession>
<keyword evidence="8" id="KW-0539">Nucleus</keyword>
<dbReference type="FunFam" id="2.30.29.30:FF:000115">
    <property type="entry name" value="General transcription factor IIH subunit 1"/>
    <property type="match status" value="1"/>
</dbReference>
<dbReference type="Gene3D" id="6.10.140.1200">
    <property type="match status" value="1"/>
</dbReference>
<dbReference type="Gene3D" id="2.30.29.30">
    <property type="entry name" value="Pleckstrin-homology domain (PH domain)/Phosphotyrosine-binding domain (PTB)"/>
    <property type="match status" value="1"/>
</dbReference>
<dbReference type="CDD" id="cd13229">
    <property type="entry name" value="PH_TFIIH"/>
    <property type="match status" value="1"/>
</dbReference>
<feature type="compositionally biased region" description="Polar residues" evidence="11">
    <location>
        <begin position="336"/>
        <end position="373"/>
    </location>
</feature>
<evidence type="ECO:0000256" key="9">
    <source>
        <dbReference type="ARBA" id="ARBA00057028"/>
    </source>
</evidence>
<comment type="function">
    <text evidence="9">Component of the general transcription and DNA repair factor IIH (TFIIH) core complex, which is involved in general and transcription-coupled nucleotide excision repair (NER) of damaged DNA and, when complexed to CAK, in RNA transcription by RNA polymerase II. In NER, TFIIH acts by opening DNA around the lesion to allow the excision of the damaged oligonucleotide and its replacement by a new DNA fragment. In transcription, TFIIH has an essential role in transcription initiation. When the pre-initiation complex (PIC) has been established, TFIIH is required for promoter opening and promoter escape. Phosphorylation of the C-terminal tail (CTD) of the largest subunit of RNA polymerase II by the kinase module CAK controls the initiation of transcription.</text>
</comment>
<dbReference type="SMART" id="SM00751">
    <property type="entry name" value="BSD"/>
    <property type="match status" value="2"/>
</dbReference>
<keyword evidence="7" id="KW-0234">DNA repair</keyword>
<evidence type="ECO:0000256" key="7">
    <source>
        <dbReference type="ARBA" id="ARBA00023204"/>
    </source>
</evidence>
<feature type="compositionally biased region" description="Polar residues" evidence="11">
    <location>
        <begin position="404"/>
        <end position="415"/>
    </location>
</feature>
<dbReference type="InterPro" id="IPR005607">
    <property type="entry name" value="BSD_dom"/>
</dbReference>
<evidence type="ECO:0000256" key="3">
    <source>
        <dbReference type="ARBA" id="ARBA00022737"/>
    </source>
</evidence>
<dbReference type="InterPro" id="IPR011993">
    <property type="entry name" value="PH-like_dom_sf"/>
</dbReference>
<dbReference type="PROSITE" id="PS50858">
    <property type="entry name" value="BSD"/>
    <property type="match status" value="2"/>
</dbReference>
<keyword evidence="6" id="KW-0804">Transcription</keyword>
<keyword evidence="3" id="KW-0677">Repeat</keyword>
<dbReference type="InterPro" id="IPR013876">
    <property type="entry name" value="TFIIH_BTF_p62_N"/>
</dbReference>
<feature type="compositionally biased region" description="Polar residues" evidence="11">
    <location>
        <begin position="475"/>
        <end position="490"/>
    </location>
</feature>
<feature type="domain" description="BSD" evidence="12">
    <location>
        <begin position="102"/>
        <end position="149"/>
    </location>
</feature>
<protein>
    <recommendedName>
        <fullName evidence="10">General transcription factor IIH subunit 1</fullName>
    </recommendedName>
</protein>
<dbReference type="EnsemblMetazoa" id="AATE010999-RA">
    <property type="protein sequence ID" value="AATE010999-PA.1"/>
    <property type="gene ID" value="AATE010999"/>
</dbReference>
<dbReference type="SUPFAM" id="SSF50729">
    <property type="entry name" value="PH domain-like"/>
    <property type="match status" value="1"/>
</dbReference>
<feature type="domain" description="BSD" evidence="12">
    <location>
        <begin position="180"/>
        <end position="232"/>
    </location>
</feature>
<feature type="region of interest" description="Disordered" evidence="11">
    <location>
        <begin position="469"/>
        <end position="497"/>
    </location>
</feature>
<dbReference type="GO" id="GO:0006351">
    <property type="term" value="P:DNA-templated transcription"/>
    <property type="evidence" value="ECO:0007669"/>
    <property type="project" value="InterPro"/>
</dbReference>
<dbReference type="Pfam" id="PF08567">
    <property type="entry name" value="PH_TFIIH"/>
    <property type="match status" value="1"/>
</dbReference>
<dbReference type="AlphaFoldDB" id="A0A182J467"/>
<feature type="region of interest" description="Disordered" evidence="11">
    <location>
        <begin position="336"/>
        <end position="423"/>
    </location>
</feature>
<evidence type="ECO:0000313" key="13">
    <source>
        <dbReference type="EnsemblMetazoa" id="AATE010999-PA.1"/>
    </source>
</evidence>
<dbReference type="InterPro" id="IPR027079">
    <property type="entry name" value="Tfb1/GTF2H1"/>
</dbReference>